<dbReference type="Proteomes" id="UP000006906">
    <property type="component" value="Chromosome 3"/>
</dbReference>
<dbReference type="GeneID" id="66053062"/>
<proteinExistence type="predicted"/>
<accession>A0A2K3DZ14</accession>
<dbReference type="InParanoid" id="A0A2K3DZ14"/>
<dbReference type="EMBL" id="CM008964">
    <property type="protein sequence ID" value="PNW85747.1"/>
    <property type="molecule type" value="Genomic_DNA"/>
</dbReference>
<evidence type="ECO:0000313" key="2">
    <source>
        <dbReference type="EMBL" id="PNW85747.1"/>
    </source>
</evidence>
<name>A0A2K3DZ14_CHLRE</name>
<keyword evidence="3" id="KW-1185">Reference proteome</keyword>
<dbReference type="KEGG" id="cre:CHLRE_03g207152v5"/>
<evidence type="ECO:0000313" key="3">
    <source>
        <dbReference type="Proteomes" id="UP000006906"/>
    </source>
</evidence>
<protein>
    <submittedName>
        <fullName evidence="2">Uncharacterized protein</fullName>
    </submittedName>
</protein>
<feature type="transmembrane region" description="Helical" evidence="1">
    <location>
        <begin position="24"/>
        <end position="44"/>
    </location>
</feature>
<dbReference type="AlphaFoldDB" id="A0A2K3DZ14"/>
<reference evidence="2 3" key="1">
    <citation type="journal article" date="2007" name="Science">
        <title>The Chlamydomonas genome reveals the evolution of key animal and plant functions.</title>
        <authorList>
            <person name="Merchant S.S."/>
            <person name="Prochnik S.E."/>
            <person name="Vallon O."/>
            <person name="Harris E.H."/>
            <person name="Karpowicz S.J."/>
            <person name="Witman G.B."/>
            <person name="Terry A."/>
            <person name="Salamov A."/>
            <person name="Fritz-Laylin L.K."/>
            <person name="Marechal-Drouard L."/>
            <person name="Marshall W.F."/>
            <person name="Qu L.H."/>
            <person name="Nelson D.R."/>
            <person name="Sanderfoot A.A."/>
            <person name="Spalding M.H."/>
            <person name="Kapitonov V.V."/>
            <person name="Ren Q."/>
            <person name="Ferris P."/>
            <person name="Lindquist E."/>
            <person name="Shapiro H."/>
            <person name="Lucas S.M."/>
            <person name="Grimwood J."/>
            <person name="Schmutz J."/>
            <person name="Cardol P."/>
            <person name="Cerutti H."/>
            <person name="Chanfreau G."/>
            <person name="Chen C.L."/>
            <person name="Cognat V."/>
            <person name="Croft M.T."/>
            <person name="Dent R."/>
            <person name="Dutcher S."/>
            <person name="Fernandez E."/>
            <person name="Fukuzawa H."/>
            <person name="Gonzalez-Ballester D."/>
            <person name="Gonzalez-Halphen D."/>
            <person name="Hallmann A."/>
            <person name="Hanikenne M."/>
            <person name="Hippler M."/>
            <person name="Inwood W."/>
            <person name="Jabbari K."/>
            <person name="Kalanon M."/>
            <person name="Kuras R."/>
            <person name="Lefebvre P.A."/>
            <person name="Lemaire S.D."/>
            <person name="Lobanov A.V."/>
            <person name="Lohr M."/>
            <person name="Manuell A."/>
            <person name="Meier I."/>
            <person name="Mets L."/>
            <person name="Mittag M."/>
            <person name="Mittelmeier T."/>
            <person name="Moroney J.V."/>
            <person name="Moseley J."/>
            <person name="Napoli C."/>
            <person name="Nedelcu A.M."/>
            <person name="Niyogi K."/>
            <person name="Novoselov S.V."/>
            <person name="Paulsen I.T."/>
            <person name="Pazour G."/>
            <person name="Purton S."/>
            <person name="Ral J.P."/>
            <person name="Riano-Pachon D.M."/>
            <person name="Riekhof W."/>
            <person name="Rymarquis L."/>
            <person name="Schroda M."/>
            <person name="Stern D."/>
            <person name="Umen J."/>
            <person name="Willows R."/>
            <person name="Wilson N."/>
            <person name="Zimmer S.L."/>
            <person name="Allmer J."/>
            <person name="Balk J."/>
            <person name="Bisova K."/>
            <person name="Chen C.J."/>
            <person name="Elias M."/>
            <person name="Gendler K."/>
            <person name="Hauser C."/>
            <person name="Lamb M.R."/>
            <person name="Ledford H."/>
            <person name="Long J.C."/>
            <person name="Minagawa J."/>
            <person name="Page M.D."/>
            <person name="Pan J."/>
            <person name="Pootakham W."/>
            <person name="Roje S."/>
            <person name="Rose A."/>
            <person name="Stahlberg E."/>
            <person name="Terauchi A.M."/>
            <person name="Yang P."/>
            <person name="Ball S."/>
            <person name="Bowler C."/>
            <person name="Dieckmann C.L."/>
            <person name="Gladyshev V.N."/>
            <person name="Green P."/>
            <person name="Jorgensen R."/>
            <person name="Mayfield S."/>
            <person name="Mueller-Roeber B."/>
            <person name="Rajamani S."/>
            <person name="Sayre R.T."/>
            <person name="Brokstein P."/>
            <person name="Dubchak I."/>
            <person name="Goodstein D."/>
            <person name="Hornick L."/>
            <person name="Huang Y.W."/>
            <person name="Jhaveri J."/>
            <person name="Luo Y."/>
            <person name="Martinez D."/>
            <person name="Ngau W.C."/>
            <person name="Otillar B."/>
            <person name="Poliakov A."/>
            <person name="Porter A."/>
            <person name="Szajkowski L."/>
            <person name="Werner G."/>
            <person name="Zhou K."/>
            <person name="Grigoriev I.V."/>
            <person name="Rokhsar D.S."/>
            <person name="Grossman A.R."/>
        </authorList>
    </citation>
    <scope>NUCLEOTIDE SEQUENCE [LARGE SCALE GENOMIC DNA]</scope>
    <source>
        <strain evidence="3">CC-503</strain>
    </source>
</reference>
<keyword evidence="1" id="KW-0812">Transmembrane</keyword>
<dbReference type="RefSeq" id="XP_042926453.1">
    <property type="nucleotide sequence ID" value="XM_043061524.1"/>
</dbReference>
<sequence>MFVCVECGSNNPCRCKVLGPTLGLIGALLTAIVAYPLGALCCCVSRSTSDRMFAAPADVFTVTSATLPI</sequence>
<dbReference type="OrthoDB" id="4412445at2759"/>
<organism evidence="2 3">
    <name type="scientific">Chlamydomonas reinhardtii</name>
    <name type="common">Chlamydomonas smithii</name>
    <dbReference type="NCBI Taxonomy" id="3055"/>
    <lineage>
        <taxon>Eukaryota</taxon>
        <taxon>Viridiplantae</taxon>
        <taxon>Chlorophyta</taxon>
        <taxon>core chlorophytes</taxon>
        <taxon>Chlorophyceae</taxon>
        <taxon>CS clade</taxon>
        <taxon>Chlamydomonadales</taxon>
        <taxon>Chlamydomonadaceae</taxon>
        <taxon>Chlamydomonas</taxon>
    </lineage>
</organism>
<dbReference type="Gramene" id="PNW85747">
    <property type="protein sequence ID" value="PNW85747"/>
    <property type="gene ID" value="CHLRE_03g207152v5"/>
</dbReference>
<evidence type="ECO:0000256" key="1">
    <source>
        <dbReference type="SAM" id="Phobius"/>
    </source>
</evidence>
<dbReference type="PANTHER" id="PTHR34673:SF1">
    <property type="entry name" value="COLD-REGULATED PROTEIN"/>
    <property type="match status" value="1"/>
</dbReference>
<keyword evidence="1" id="KW-1133">Transmembrane helix</keyword>
<dbReference type="PANTHER" id="PTHR34673">
    <property type="entry name" value="COLD-REGULATED PROTEIN"/>
    <property type="match status" value="1"/>
</dbReference>
<keyword evidence="1" id="KW-0472">Membrane</keyword>
<gene>
    <name evidence="2" type="ORF">CHLRE_03g207152v5</name>
</gene>